<organism evidence="3 4">
    <name type="scientific">Paenibacillus antri</name>
    <dbReference type="NCBI Taxonomy" id="2582848"/>
    <lineage>
        <taxon>Bacteria</taxon>
        <taxon>Bacillati</taxon>
        <taxon>Bacillota</taxon>
        <taxon>Bacilli</taxon>
        <taxon>Bacillales</taxon>
        <taxon>Paenibacillaceae</taxon>
        <taxon>Paenibacillus</taxon>
    </lineage>
</organism>
<protein>
    <submittedName>
        <fullName evidence="3">Extracellular solute-binding protein</fullName>
    </submittedName>
</protein>
<dbReference type="CDD" id="cd13580">
    <property type="entry name" value="PBP2_AlgQ_like_1"/>
    <property type="match status" value="1"/>
</dbReference>
<comment type="caution">
    <text evidence="3">The sequence shown here is derived from an EMBL/GenBank/DDBJ whole genome shotgun (WGS) entry which is preliminary data.</text>
</comment>
<evidence type="ECO:0000313" key="4">
    <source>
        <dbReference type="Proteomes" id="UP000309676"/>
    </source>
</evidence>
<name>A0A5R9G7U6_9BACL</name>
<dbReference type="PANTHER" id="PTHR43649:SF12">
    <property type="entry name" value="DIACETYLCHITOBIOSE BINDING PROTEIN DASA"/>
    <property type="match status" value="1"/>
</dbReference>
<gene>
    <name evidence="3" type="ORF">FE782_11075</name>
</gene>
<feature type="chain" id="PRO_5024466665" evidence="2">
    <location>
        <begin position="26"/>
        <end position="563"/>
    </location>
</feature>
<sequence length="563" mass="61981">MKLRRNARSITLPLAALAIATAACSTGSSTGEEPTPPGGASEPSAVPASGPLDPFEPEITLTSVRADLGTNYKYDQGETIDNNIWIQEYKEKLGINLSYQWVVPSDQYQQKFGVALASNDLPDVLDVDIKNLKLLTENDVIADLTDVYEQYATPLTKSVIEGDGGLMLGTAKIGGKLMAIPETLSMLDNVEMIWIRKDWLEKLNLPVPTTMDELVKTAEAFVTQDPDGNGQADTYGFAFNKDAVLGTVTGWADIAPIFYAFHAYPNGWIKDDTGNLVSGTIQPEVKTTLAFLNDLYNRKMIDPEFGVKDGTKVAESTTAGKIGIAYGAMWNSIWPLNSSKENAEDPGEWIPIPPVSSDDKPVLSLVSNPAANYHVVNKNFEHPEALIKMINLWVENTIGPNANNDKYGTTLEGKEVFKMSMFRVWKPKQNLESFQAVRGALEKKDPTGLNSTDKSNYEKVLAYEGGDVKSWGYASVFGPGGSQSILEQIDQNNLMIFNEFYGAPTQSMIDKGATLGKMQSETFLKIIMGKEPIDEFDNFVEQWKKLGGDDITKEVNEWYQSNQ</sequence>
<dbReference type="OrthoDB" id="9787283at2"/>
<dbReference type="SUPFAM" id="SSF53850">
    <property type="entry name" value="Periplasmic binding protein-like II"/>
    <property type="match status" value="1"/>
</dbReference>
<dbReference type="Proteomes" id="UP000309676">
    <property type="component" value="Unassembled WGS sequence"/>
</dbReference>
<evidence type="ECO:0000256" key="1">
    <source>
        <dbReference type="SAM" id="MobiDB-lite"/>
    </source>
</evidence>
<dbReference type="InterPro" id="IPR050490">
    <property type="entry name" value="Bact_solute-bd_prot1"/>
</dbReference>
<feature type="signal peptide" evidence="2">
    <location>
        <begin position="1"/>
        <end position="25"/>
    </location>
</feature>
<dbReference type="PROSITE" id="PS51257">
    <property type="entry name" value="PROKAR_LIPOPROTEIN"/>
    <property type="match status" value="1"/>
</dbReference>
<dbReference type="PANTHER" id="PTHR43649">
    <property type="entry name" value="ARABINOSE-BINDING PROTEIN-RELATED"/>
    <property type="match status" value="1"/>
</dbReference>
<feature type="region of interest" description="Disordered" evidence="1">
    <location>
        <begin position="26"/>
        <end position="53"/>
    </location>
</feature>
<dbReference type="EMBL" id="VCIW01000005">
    <property type="protein sequence ID" value="TLS52492.1"/>
    <property type="molecule type" value="Genomic_DNA"/>
</dbReference>
<reference evidence="3 4" key="1">
    <citation type="submission" date="2019-05" db="EMBL/GenBank/DDBJ databases">
        <authorList>
            <person name="Narsing Rao M.P."/>
            <person name="Li W.J."/>
        </authorList>
    </citation>
    <scope>NUCLEOTIDE SEQUENCE [LARGE SCALE GENOMIC DNA]</scope>
    <source>
        <strain evidence="3 4">SYSU_K30003</strain>
    </source>
</reference>
<evidence type="ECO:0000256" key="2">
    <source>
        <dbReference type="SAM" id="SignalP"/>
    </source>
</evidence>
<accession>A0A5R9G7U6</accession>
<dbReference type="Gene3D" id="3.40.190.10">
    <property type="entry name" value="Periplasmic binding protein-like II"/>
    <property type="match status" value="2"/>
</dbReference>
<dbReference type="AlphaFoldDB" id="A0A5R9G7U6"/>
<evidence type="ECO:0000313" key="3">
    <source>
        <dbReference type="EMBL" id="TLS52492.1"/>
    </source>
</evidence>
<proteinExistence type="predicted"/>
<keyword evidence="4" id="KW-1185">Reference proteome</keyword>
<dbReference type="RefSeq" id="WP_138194148.1">
    <property type="nucleotide sequence ID" value="NZ_VCIW01000005.1"/>
</dbReference>
<keyword evidence="2" id="KW-0732">Signal</keyword>